<feature type="transmembrane region" description="Helical" evidence="1">
    <location>
        <begin position="28"/>
        <end position="46"/>
    </location>
</feature>
<evidence type="ECO:0000313" key="2">
    <source>
        <dbReference type="EMBL" id="RSJ90609.1"/>
    </source>
</evidence>
<dbReference type="EMBL" id="RJPW01000013">
    <property type="protein sequence ID" value="RSJ90609.1"/>
    <property type="molecule type" value="Genomic_DNA"/>
</dbReference>
<feature type="transmembrane region" description="Helical" evidence="1">
    <location>
        <begin position="67"/>
        <end position="87"/>
    </location>
</feature>
<gene>
    <name evidence="2" type="ORF">D8788_07855</name>
</gene>
<sequence length="122" mass="13927">MKSLKGLLFIIASFILTLFAWMNTSPQFMIPGLALTSLSLTFILATRLPLLESWFHGLEKVYTIHKFTAFLSIILLIFHNFSMGGLWGSRLAAQFGNLAIYIFISIILVAYLGKYIQYEAWR</sequence>
<protein>
    <submittedName>
        <fullName evidence="2">Uncharacterized protein</fullName>
    </submittedName>
</protein>
<reference evidence="2 3" key="1">
    <citation type="submission" date="2018-11" db="EMBL/GenBank/DDBJ databases">
        <title>Species Designations Belie Phenotypic and Genotypic Heterogeneity in Oral Streptococci.</title>
        <authorList>
            <person name="Velsko I."/>
        </authorList>
    </citation>
    <scope>NUCLEOTIDE SEQUENCE [LARGE SCALE GENOMIC DNA]</scope>
    <source>
        <strain evidence="2 3">BCC22</strain>
    </source>
</reference>
<dbReference type="Proteomes" id="UP000271520">
    <property type="component" value="Unassembled WGS sequence"/>
</dbReference>
<evidence type="ECO:0000256" key="1">
    <source>
        <dbReference type="SAM" id="Phobius"/>
    </source>
</evidence>
<comment type="caution">
    <text evidence="2">The sequence shown here is derived from an EMBL/GenBank/DDBJ whole genome shotgun (WGS) entry which is preliminary data.</text>
</comment>
<keyword evidence="1" id="KW-0812">Transmembrane</keyword>
<keyword evidence="1" id="KW-0472">Membrane</keyword>
<accession>A0A3R9L4G9</accession>
<feature type="transmembrane region" description="Helical" evidence="1">
    <location>
        <begin position="7"/>
        <end position="22"/>
    </location>
</feature>
<evidence type="ECO:0000313" key="3">
    <source>
        <dbReference type="Proteomes" id="UP000271520"/>
    </source>
</evidence>
<name>A0A3R9L4G9_STRMT</name>
<feature type="transmembrane region" description="Helical" evidence="1">
    <location>
        <begin position="93"/>
        <end position="113"/>
    </location>
</feature>
<proteinExistence type="predicted"/>
<organism evidence="2 3">
    <name type="scientific">Streptococcus mitis</name>
    <dbReference type="NCBI Taxonomy" id="28037"/>
    <lineage>
        <taxon>Bacteria</taxon>
        <taxon>Bacillati</taxon>
        <taxon>Bacillota</taxon>
        <taxon>Bacilli</taxon>
        <taxon>Lactobacillales</taxon>
        <taxon>Streptococcaceae</taxon>
        <taxon>Streptococcus</taxon>
        <taxon>Streptococcus mitis group</taxon>
    </lineage>
</organism>
<keyword evidence="1" id="KW-1133">Transmembrane helix</keyword>
<dbReference type="AlphaFoldDB" id="A0A3R9L4G9"/>